<gene>
    <name evidence="3" type="ORF">IWQ62_005916</name>
</gene>
<keyword evidence="2" id="KW-0479">Metal-binding</keyword>
<dbReference type="SUPFAM" id="SSF48264">
    <property type="entry name" value="Cytochrome P450"/>
    <property type="match status" value="1"/>
</dbReference>
<feature type="non-terminal residue" evidence="3">
    <location>
        <position position="1"/>
    </location>
</feature>
<dbReference type="GO" id="GO:0004497">
    <property type="term" value="F:monooxygenase activity"/>
    <property type="evidence" value="ECO:0007669"/>
    <property type="project" value="InterPro"/>
</dbReference>
<dbReference type="GO" id="GO:0005506">
    <property type="term" value="F:iron ion binding"/>
    <property type="evidence" value="ECO:0007669"/>
    <property type="project" value="InterPro"/>
</dbReference>
<dbReference type="GO" id="GO:0020037">
    <property type="term" value="F:heme binding"/>
    <property type="evidence" value="ECO:0007669"/>
    <property type="project" value="InterPro"/>
</dbReference>
<evidence type="ECO:0008006" key="5">
    <source>
        <dbReference type="Google" id="ProtNLM"/>
    </source>
</evidence>
<dbReference type="PANTHER" id="PTHR24305:SF166">
    <property type="entry name" value="CYTOCHROME P450 12A4, MITOCHONDRIAL-RELATED"/>
    <property type="match status" value="1"/>
</dbReference>
<dbReference type="InterPro" id="IPR001128">
    <property type="entry name" value="Cyt_P450"/>
</dbReference>
<dbReference type="Gene3D" id="1.10.630.10">
    <property type="entry name" value="Cytochrome P450"/>
    <property type="match status" value="1"/>
</dbReference>
<name>A0A9W8E4T1_9FUNG</name>
<dbReference type="GO" id="GO:0016705">
    <property type="term" value="F:oxidoreductase activity, acting on paired donors, with incorporation or reduction of molecular oxygen"/>
    <property type="evidence" value="ECO:0007669"/>
    <property type="project" value="InterPro"/>
</dbReference>
<dbReference type="Pfam" id="PF00067">
    <property type="entry name" value="p450"/>
    <property type="match status" value="1"/>
</dbReference>
<dbReference type="OrthoDB" id="1470350at2759"/>
<comment type="similarity">
    <text evidence="1">Belongs to the cytochrome P450 family.</text>
</comment>
<evidence type="ECO:0000256" key="1">
    <source>
        <dbReference type="ARBA" id="ARBA00010617"/>
    </source>
</evidence>
<dbReference type="EMBL" id="JANBPY010002773">
    <property type="protein sequence ID" value="KAJ1953758.1"/>
    <property type="molecule type" value="Genomic_DNA"/>
</dbReference>
<dbReference type="PRINTS" id="PR00385">
    <property type="entry name" value="P450"/>
</dbReference>
<dbReference type="AlphaFoldDB" id="A0A9W8E4T1"/>
<reference evidence="3" key="1">
    <citation type="submission" date="2022-07" db="EMBL/GenBank/DDBJ databases">
        <title>Phylogenomic reconstructions and comparative analyses of Kickxellomycotina fungi.</title>
        <authorList>
            <person name="Reynolds N.K."/>
            <person name="Stajich J.E."/>
            <person name="Barry K."/>
            <person name="Grigoriev I.V."/>
            <person name="Crous P."/>
            <person name="Smith M.E."/>
        </authorList>
    </citation>
    <scope>NUCLEOTIDE SEQUENCE</scope>
    <source>
        <strain evidence="3">RSA 1196</strain>
    </source>
</reference>
<keyword evidence="4" id="KW-1185">Reference proteome</keyword>
<dbReference type="PRINTS" id="PR00463">
    <property type="entry name" value="EP450I"/>
</dbReference>
<comment type="caution">
    <text evidence="3">The sequence shown here is derived from an EMBL/GenBank/DDBJ whole genome shotgun (WGS) entry which is preliminary data.</text>
</comment>
<keyword evidence="2" id="KW-0408">Iron</keyword>
<keyword evidence="2" id="KW-0349">Heme</keyword>
<dbReference type="PANTHER" id="PTHR24305">
    <property type="entry name" value="CYTOCHROME P450"/>
    <property type="match status" value="1"/>
</dbReference>
<accession>A0A9W8E4T1</accession>
<evidence type="ECO:0000313" key="3">
    <source>
        <dbReference type="EMBL" id="KAJ1953758.1"/>
    </source>
</evidence>
<dbReference type="InterPro" id="IPR036396">
    <property type="entry name" value="Cyt_P450_sf"/>
</dbReference>
<dbReference type="Proteomes" id="UP001150925">
    <property type="component" value="Unassembled WGS sequence"/>
</dbReference>
<dbReference type="InterPro" id="IPR050121">
    <property type="entry name" value="Cytochrome_P450_monoxygenase"/>
</dbReference>
<evidence type="ECO:0000256" key="2">
    <source>
        <dbReference type="PIRSR" id="PIRSR602401-1"/>
    </source>
</evidence>
<protein>
    <recommendedName>
        <fullName evidence="5">Cytochrome P450</fullName>
    </recommendedName>
</protein>
<comment type="cofactor">
    <cofactor evidence="2">
        <name>heme</name>
        <dbReference type="ChEBI" id="CHEBI:30413"/>
    </cofactor>
</comment>
<sequence>DPAYTKEFFYNSDTFDRGDPKKSLQGSSLRYYFGEGILSAHGENWKRQRRLLIPAFRSTLALETPVKCCQRLIDIIDCYLDRPMDILHFMRRTTMDVLGLAIFGIDFQVTNDGKNEFYTLYSEIVSDFLNPLYLIIPFVNQIYWPARLRALQKIDRFETMLADIILKKRHTGEQLGQDIVSSLIREKNGIRHNLTAKEIRDAVNNILFAGHDTAANALSILLCHTALHRDVQDRARQETLKVFYRRENFNQFTEEKLAALSYSHCVIKESMRVEPVVSVVTSRTNIRPIQLGKYHIPKGTKMGVHIFAQHHSPRVWNENAEFRPERFFQKEGDKVPHWMPFAMGPHQCLGIQFAMREIRVIFAMLLFEYEWYLPSNSIHHSGVKTCMGPVTTTKDLYICFKKRVAD</sequence>
<feature type="binding site" description="axial binding residue" evidence="2">
    <location>
        <position position="348"/>
    </location>
    <ligand>
        <name>heme</name>
        <dbReference type="ChEBI" id="CHEBI:30413"/>
    </ligand>
    <ligandPart>
        <name>Fe</name>
        <dbReference type="ChEBI" id="CHEBI:18248"/>
    </ligandPart>
</feature>
<evidence type="ECO:0000313" key="4">
    <source>
        <dbReference type="Proteomes" id="UP001150925"/>
    </source>
</evidence>
<proteinExistence type="inferred from homology"/>
<organism evidence="3 4">
    <name type="scientific">Dispira parvispora</name>
    <dbReference type="NCBI Taxonomy" id="1520584"/>
    <lineage>
        <taxon>Eukaryota</taxon>
        <taxon>Fungi</taxon>
        <taxon>Fungi incertae sedis</taxon>
        <taxon>Zoopagomycota</taxon>
        <taxon>Kickxellomycotina</taxon>
        <taxon>Dimargaritomycetes</taxon>
        <taxon>Dimargaritales</taxon>
        <taxon>Dimargaritaceae</taxon>
        <taxon>Dispira</taxon>
    </lineage>
</organism>
<dbReference type="InterPro" id="IPR002401">
    <property type="entry name" value="Cyt_P450_E_grp-I"/>
</dbReference>